<protein>
    <recommendedName>
        <fullName evidence="12">Peptidase S11 D-alanyl-D-alanine carboxypeptidase A N-terminal domain-containing protein</fullName>
    </recommendedName>
</protein>
<feature type="compositionally biased region" description="Basic and acidic residues" evidence="10">
    <location>
        <begin position="432"/>
        <end position="453"/>
    </location>
</feature>
<organism evidence="13 14">
    <name type="scientific">Rhodoblastus sphagnicola</name>
    <dbReference type="NCBI Taxonomy" id="333368"/>
    <lineage>
        <taxon>Bacteria</taxon>
        <taxon>Pseudomonadati</taxon>
        <taxon>Pseudomonadota</taxon>
        <taxon>Alphaproteobacteria</taxon>
        <taxon>Hyphomicrobiales</taxon>
        <taxon>Rhodoblastaceae</taxon>
        <taxon>Rhodoblastus</taxon>
    </lineage>
</organism>
<keyword evidence="5" id="KW-0573">Peptidoglycan synthesis</keyword>
<evidence type="ECO:0000256" key="11">
    <source>
        <dbReference type="SAM" id="SignalP"/>
    </source>
</evidence>
<dbReference type="InterPro" id="IPR018044">
    <property type="entry name" value="Peptidase_S11"/>
</dbReference>
<evidence type="ECO:0000256" key="2">
    <source>
        <dbReference type="ARBA" id="ARBA00022729"/>
    </source>
</evidence>
<evidence type="ECO:0000313" key="14">
    <source>
        <dbReference type="Proteomes" id="UP000239089"/>
    </source>
</evidence>
<dbReference type="GO" id="GO:0009002">
    <property type="term" value="F:serine-type D-Ala-D-Ala carboxypeptidase activity"/>
    <property type="evidence" value="ECO:0007669"/>
    <property type="project" value="InterPro"/>
</dbReference>
<comment type="caution">
    <text evidence="13">The sequence shown here is derived from an EMBL/GenBank/DDBJ whole genome shotgun (WGS) entry which is preliminary data.</text>
</comment>
<dbReference type="SUPFAM" id="SSF56601">
    <property type="entry name" value="beta-lactamase/transpeptidase-like"/>
    <property type="match status" value="1"/>
</dbReference>
<evidence type="ECO:0000256" key="7">
    <source>
        <dbReference type="PIRSR" id="PIRSR618044-1"/>
    </source>
</evidence>
<keyword evidence="4" id="KW-0133">Cell shape</keyword>
<evidence type="ECO:0000256" key="6">
    <source>
        <dbReference type="ARBA" id="ARBA00023316"/>
    </source>
</evidence>
<feature type="binding site" evidence="8">
    <location>
        <position position="240"/>
    </location>
    <ligand>
        <name>substrate</name>
    </ligand>
</feature>
<keyword evidence="14" id="KW-1185">Reference proteome</keyword>
<evidence type="ECO:0000259" key="12">
    <source>
        <dbReference type="Pfam" id="PF00768"/>
    </source>
</evidence>
<dbReference type="OrthoDB" id="5291989at2"/>
<dbReference type="PRINTS" id="PR00725">
    <property type="entry name" value="DADACBPTASE1"/>
</dbReference>
<feature type="active site" description="Proton acceptor" evidence="7">
    <location>
        <position position="81"/>
    </location>
</feature>
<dbReference type="PANTHER" id="PTHR21581:SF6">
    <property type="entry name" value="TRAFFICKING PROTEIN PARTICLE COMPLEX SUBUNIT 12"/>
    <property type="match status" value="1"/>
</dbReference>
<dbReference type="Pfam" id="PF00768">
    <property type="entry name" value="Peptidase_S11"/>
    <property type="match status" value="1"/>
</dbReference>
<keyword evidence="3" id="KW-0378">Hydrolase</keyword>
<evidence type="ECO:0000256" key="9">
    <source>
        <dbReference type="RuleBase" id="RU004016"/>
    </source>
</evidence>
<name>A0A2S6NC59_9HYPH</name>
<reference evidence="13 14" key="1">
    <citation type="journal article" date="2018" name="Arch. Microbiol.">
        <title>New insights into the metabolic potential of the phototrophic purple bacterium Rhodopila globiformis DSM 161(T) from its draft genome sequence and evidence for a vanadium-dependent nitrogenase.</title>
        <authorList>
            <person name="Imhoff J.F."/>
            <person name="Rahn T."/>
            <person name="Kunzel S."/>
            <person name="Neulinger S.C."/>
        </authorList>
    </citation>
    <scope>NUCLEOTIDE SEQUENCE [LARGE SCALE GENOMIC DNA]</scope>
    <source>
        <strain evidence="13 14">DSM 16996</strain>
    </source>
</reference>
<dbReference type="EMBL" id="NHSJ01000043">
    <property type="protein sequence ID" value="PPQ32196.1"/>
    <property type="molecule type" value="Genomic_DNA"/>
</dbReference>
<evidence type="ECO:0000313" key="13">
    <source>
        <dbReference type="EMBL" id="PPQ32196.1"/>
    </source>
</evidence>
<evidence type="ECO:0000256" key="3">
    <source>
        <dbReference type="ARBA" id="ARBA00022801"/>
    </source>
</evidence>
<dbReference type="GO" id="GO:0071555">
    <property type="term" value="P:cell wall organization"/>
    <property type="evidence" value="ECO:0007669"/>
    <property type="project" value="UniProtKB-KW"/>
</dbReference>
<keyword evidence="2 11" id="KW-0732">Signal</keyword>
<feature type="active site" evidence="7">
    <location>
        <position position="138"/>
    </location>
</feature>
<feature type="active site" description="Acyl-ester intermediate" evidence="7">
    <location>
        <position position="78"/>
    </location>
</feature>
<comment type="similarity">
    <text evidence="1 9">Belongs to the peptidase S11 family.</text>
</comment>
<dbReference type="GO" id="GO:0006508">
    <property type="term" value="P:proteolysis"/>
    <property type="evidence" value="ECO:0007669"/>
    <property type="project" value="InterPro"/>
</dbReference>
<dbReference type="GO" id="GO:0009252">
    <property type="term" value="P:peptidoglycan biosynthetic process"/>
    <property type="evidence" value="ECO:0007669"/>
    <property type="project" value="UniProtKB-KW"/>
</dbReference>
<dbReference type="RefSeq" id="WP_104507192.1">
    <property type="nucleotide sequence ID" value="NZ_JACIGC010000003.1"/>
</dbReference>
<dbReference type="Gene3D" id="3.40.710.10">
    <property type="entry name" value="DD-peptidase/beta-lactamase superfamily"/>
    <property type="match status" value="1"/>
</dbReference>
<dbReference type="PANTHER" id="PTHR21581">
    <property type="entry name" value="D-ALANYL-D-ALANINE CARBOXYPEPTIDASE"/>
    <property type="match status" value="1"/>
</dbReference>
<dbReference type="Proteomes" id="UP000239089">
    <property type="component" value="Unassembled WGS sequence"/>
</dbReference>
<gene>
    <name evidence="13" type="ORF">CCR94_06965</name>
</gene>
<evidence type="ECO:0000256" key="5">
    <source>
        <dbReference type="ARBA" id="ARBA00022984"/>
    </source>
</evidence>
<evidence type="ECO:0000256" key="4">
    <source>
        <dbReference type="ARBA" id="ARBA00022960"/>
    </source>
</evidence>
<evidence type="ECO:0000256" key="8">
    <source>
        <dbReference type="PIRSR" id="PIRSR618044-2"/>
    </source>
</evidence>
<dbReference type="InterPro" id="IPR012338">
    <property type="entry name" value="Beta-lactam/transpept-like"/>
</dbReference>
<evidence type="ECO:0000256" key="10">
    <source>
        <dbReference type="SAM" id="MobiDB-lite"/>
    </source>
</evidence>
<keyword evidence="6" id="KW-0961">Cell wall biogenesis/degradation</keyword>
<feature type="signal peptide" evidence="11">
    <location>
        <begin position="1"/>
        <end position="31"/>
    </location>
</feature>
<evidence type="ECO:0000256" key="1">
    <source>
        <dbReference type="ARBA" id="ARBA00007164"/>
    </source>
</evidence>
<sequence>MSPKSFRSSLRLTLLTALLLPGLAAPNQAFAARKHAKAKAAPAQAAVAHVPTPYIAIDVESGRVIAQRDSTRAWFPASVTKLMTVYVALDAVKSGRLTLDTPLFVSARAARMQPSKMGFAPGAQVTLGNALKMLMVKSANDLAVTIAEGVSGSVEAFADEMNASAHALGMQESHFVNPNGLHDPNHYSSARDMAILGRAILLRFPERADLFNIGAFRLGDQIVPTHNGLLGRYPGADGMKTGFTCPAGFNLVASATRSGRRVIVVVFGDTSARVRTAHAVDLLNQSFAGSASNTTIADLPSAGGAPPNMKAVACGGRSKQAQLAAESEDFAAPVAAAEGEQAAPASGAAIAALPRPSYEPVDLFVGPAPGYQGPVAGPRPADTPIGVIAYSAPPAAAAASAISHHAATPAPKPVHAHKAAKHKAAAIKGAATKKDDKAKAGADQPKHDKAAAH</sequence>
<feature type="compositionally biased region" description="Basic residues" evidence="10">
    <location>
        <begin position="414"/>
        <end position="425"/>
    </location>
</feature>
<feature type="chain" id="PRO_5044005705" description="Peptidase S11 D-alanyl-D-alanine carboxypeptidase A N-terminal domain-containing protein" evidence="11">
    <location>
        <begin position="32"/>
        <end position="453"/>
    </location>
</feature>
<dbReference type="AlphaFoldDB" id="A0A2S6NC59"/>
<proteinExistence type="inferred from homology"/>
<feature type="region of interest" description="Disordered" evidence="10">
    <location>
        <begin position="403"/>
        <end position="453"/>
    </location>
</feature>
<dbReference type="InterPro" id="IPR001967">
    <property type="entry name" value="Peptidase_S11_N"/>
</dbReference>
<accession>A0A2S6NC59</accession>
<dbReference type="GO" id="GO:0008360">
    <property type="term" value="P:regulation of cell shape"/>
    <property type="evidence" value="ECO:0007669"/>
    <property type="project" value="UniProtKB-KW"/>
</dbReference>
<feature type="domain" description="Peptidase S11 D-alanyl-D-alanine carboxypeptidase A N-terminal" evidence="12">
    <location>
        <begin position="50"/>
        <end position="270"/>
    </location>
</feature>